<dbReference type="CDD" id="cd15372">
    <property type="entry name" value="7tmA_PAR4"/>
    <property type="match status" value="1"/>
</dbReference>
<evidence type="ECO:0000256" key="22">
    <source>
        <dbReference type="SAM" id="SignalP"/>
    </source>
</evidence>
<evidence type="ECO:0000313" key="25">
    <source>
        <dbReference type="Proteomes" id="UP000190648"/>
    </source>
</evidence>
<sequence>MAMGTLGPGRLPRGLLLCCAFWGLCTASPDYDDYSQNSTNEQVTTPEITPCPRAIPGEKATINNVTYLLLPEATRSQLGSAVTVRLIPCLYTLVFLLGLPSNALALWVLATRSEKLTSTIFLLNLAAADLLLTLVLPFKIFYYFLGNNWPFGEGLCRLSTAFFYGNMYCSVLLLTCISVDRYLAVVHPFFSRSFRTPAFAAGACAAIWLCAAVLTLPLTLQQQSYPLYGADVTLCHDVLPRHEDEGFYFYYFTCLIACAFLAPLLVMLFSYCSVLRALLGSGRKYSYSIKLTALVLFMLVAFYTPSNVLLLVHYSSYNSKLYGNLYVGYMVSLAVSTFNSCADPFVYYYVSEDFREKVRRRLFRHSKQNAASLKTSKETLPPKSSKDSLV</sequence>
<dbReference type="Pfam" id="PF00001">
    <property type="entry name" value="7tm_1"/>
    <property type="match status" value="1"/>
</dbReference>
<feature type="transmembrane region" description="Helical" evidence="21">
    <location>
        <begin position="90"/>
        <end position="109"/>
    </location>
</feature>
<dbReference type="InterPro" id="IPR003944">
    <property type="entry name" value="Prot_act_rcpt_4"/>
</dbReference>
<protein>
    <recommendedName>
        <fullName evidence="15">Proteinase-activated receptor 4</fullName>
    </recommendedName>
    <alternativeName>
        <fullName evidence="17">Coagulation factor II receptor-like 3</fullName>
    </alternativeName>
    <alternativeName>
        <fullName evidence="16">Thrombin receptor-like 3</fullName>
    </alternativeName>
</protein>
<feature type="transmembrane region" description="Helical" evidence="21">
    <location>
        <begin position="165"/>
        <end position="186"/>
    </location>
</feature>
<evidence type="ECO:0000259" key="23">
    <source>
        <dbReference type="PROSITE" id="PS50262"/>
    </source>
</evidence>
<dbReference type="InterPro" id="IPR003912">
    <property type="entry name" value="Protea_act_rcpt"/>
</dbReference>
<evidence type="ECO:0000256" key="6">
    <source>
        <dbReference type="ARBA" id="ARBA00022989"/>
    </source>
</evidence>
<gene>
    <name evidence="24" type="primary">F2RL3</name>
    <name evidence="24" type="ORF">AV530_006841</name>
</gene>
<evidence type="ECO:0000256" key="7">
    <source>
        <dbReference type="ARBA" id="ARBA00023040"/>
    </source>
</evidence>
<evidence type="ECO:0000256" key="1">
    <source>
        <dbReference type="ARBA" id="ARBA00004651"/>
    </source>
</evidence>
<dbReference type="OrthoDB" id="8716763at2759"/>
<dbReference type="Gene3D" id="1.20.1070.10">
    <property type="entry name" value="Rhodopsin 7-helix transmembrane proteins"/>
    <property type="match status" value="1"/>
</dbReference>
<evidence type="ECO:0000256" key="19">
    <source>
        <dbReference type="RuleBase" id="RU000688"/>
    </source>
</evidence>
<evidence type="ECO:0000256" key="17">
    <source>
        <dbReference type="ARBA" id="ARBA00082892"/>
    </source>
</evidence>
<evidence type="ECO:0000256" key="10">
    <source>
        <dbReference type="ARBA" id="ARBA00023157"/>
    </source>
</evidence>
<keyword evidence="25" id="KW-1185">Reference proteome</keyword>
<dbReference type="InterPro" id="IPR017452">
    <property type="entry name" value="GPCR_Rhodpsn_7TM"/>
</dbReference>
<keyword evidence="9 21" id="KW-0472">Membrane</keyword>
<dbReference type="GO" id="GO:0005886">
    <property type="term" value="C:plasma membrane"/>
    <property type="evidence" value="ECO:0007669"/>
    <property type="project" value="UniProtKB-SubCell"/>
</dbReference>
<dbReference type="GO" id="GO:0015057">
    <property type="term" value="F:thrombin-activated receptor activity"/>
    <property type="evidence" value="ECO:0007669"/>
    <property type="project" value="InterPro"/>
</dbReference>
<evidence type="ECO:0000256" key="3">
    <source>
        <dbReference type="ARBA" id="ARBA00022692"/>
    </source>
</evidence>
<keyword evidence="6 21" id="KW-1133">Transmembrane helix</keyword>
<keyword evidence="8" id="KW-0094">Blood coagulation</keyword>
<evidence type="ECO:0000256" key="11">
    <source>
        <dbReference type="ARBA" id="ARBA00023170"/>
    </source>
</evidence>
<accession>A0A1V4KQL3</accession>
<keyword evidence="7 19" id="KW-0297">G-protein coupled receptor</keyword>
<dbReference type="PANTHER" id="PTHR24232">
    <property type="entry name" value="G-PROTEIN COUPLED RECEPTOR"/>
    <property type="match status" value="1"/>
</dbReference>
<feature type="transmembrane region" description="Helical" evidence="21">
    <location>
        <begin position="326"/>
        <end position="350"/>
    </location>
</feature>
<keyword evidence="5 22" id="KW-0732">Signal</keyword>
<dbReference type="GO" id="GO:0035025">
    <property type="term" value="P:positive regulation of Rho protein signal transduction"/>
    <property type="evidence" value="ECO:0007669"/>
    <property type="project" value="TreeGrafter"/>
</dbReference>
<evidence type="ECO:0000256" key="14">
    <source>
        <dbReference type="ARBA" id="ARBA00053164"/>
    </source>
</evidence>
<feature type="disulfide bond" evidence="18">
    <location>
        <begin position="156"/>
        <end position="235"/>
    </location>
</feature>
<feature type="region of interest" description="Disordered" evidence="20">
    <location>
        <begin position="369"/>
        <end position="390"/>
    </location>
</feature>
<comment type="caution">
    <text evidence="24">The sequence shown here is derived from an EMBL/GenBank/DDBJ whole genome shotgun (WGS) entry which is preliminary data.</text>
</comment>
<evidence type="ECO:0000256" key="15">
    <source>
        <dbReference type="ARBA" id="ARBA00073808"/>
    </source>
</evidence>
<keyword evidence="4" id="KW-0356">Hemostasis</keyword>
<dbReference type="PRINTS" id="PR00237">
    <property type="entry name" value="GPCRRHODOPSN"/>
</dbReference>
<dbReference type="PRINTS" id="PR01430">
    <property type="entry name" value="PROTEASEAR4"/>
</dbReference>
<dbReference type="GO" id="GO:0030168">
    <property type="term" value="P:platelet activation"/>
    <property type="evidence" value="ECO:0007669"/>
    <property type="project" value="UniProtKB-ARBA"/>
</dbReference>
<feature type="transmembrane region" description="Helical" evidence="21">
    <location>
        <begin position="248"/>
        <end position="279"/>
    </location>
</feature>
<name>A0A1V4KQL3_PATFA</name>
<proteinExistence type="inferred from homology"/>
<dbReference type="PRINTS" id="PR01428">
    <property type="entry name" value="PROTEASEAR"/>
</dbReference>
<reference evidence="24 25" key="1">
    <citation type="submission" date="2016-02" db="EMBL/GenBank/DDBJ databases">
        <title>Band-tailed pigeon sequencing and assembly.</title>
        <authorList>
            <person name="Soares A.E."/>
            <person name="Novak B.J."/>
            <person name="Rice E.S."/>
            <person name="O'Connell B."/>
            <person name="Chang D."/>
            <person name="Weber S."/>
            <person name="Shapiro B."/>
        </authorList>
    </citation>
    <scope>NUCLEOTIDE SEQUENCE [LARGE SCALE GENOMIC DNA]</scope>
    <source>
        <strain evidence="24">BTP2013</strain>
        <tissue evidence="24">Blood</tissue>
    </source>
</reference>
<organism evidence="24 25">
    <name type="scientific">Patagioenas fasciata monilis</name>
    <dbReference type="NCBI Taxonomy" id="372326"/>
    <lineage>
        <taxon>Eukaryota</taxon>
        <taxon>Metazoa</taxon>
        <taxon>Chordata</taxon>
        <taxon>Craniata</taxon>
        <taxon>Vertebrata</taxon>
        <taxon>Euteleostomi</taxon>
        <taxon>Archelosauria</taxon>
        <taxon>Archosauria</taxon>
        <taxon>Dinosauria</taxon>
        <taxon>Saurischia</taxon>
        <taxon>Theropoda</taxon>
        <taxon>Coelurosauria</taxon>
        <taxon>Aves</taxon>
        <taxon>Neognathae</taxon>
        <taxon>Neoaves</taxon>
        <taxon>Columbimorphae</taxon>
        <taxon>Columbiformes</taxon>
        <taxon>Columbidae</taxon>
        <taxon>Patagioenas</taxon>
    </lineage>
</organism>
<keyword evidence="3 19" id="KW-0812">Transmembrane</keyword>
<evidence type="ECO:0000256" key="8">
    <source>
        <dbReference type="ARBA" id="ARBA00023084"/>
    </source>
</evidence>
<keyword evidence="11 19" id="KW-0675">Receptor</keyword>
<dbReference type="Proteomes" id="UP000190648">
    <property type="component" value="Unassembled WGS sequence"/>
</dbReference>
<dbReference type="PROSITE" id="PS00237">
    <property type="entry name" value="G_PROTEIN_RECEP_F1_1"/>
    <property type="match status" value="1"/>
</dbReference>
<keyword evidence="2" id="KW-1003">Cell membrane</keyword>
<dbReference type="EMBL" id="LSYS01002182">
    <property type="protein sequence ID" value="OPJ86730.1"/>
    <property type="molecule type" value="Genomic_DNA"/>
</dbReference>
<feature type="transmembrane region" description="Helical" evidence="21">
    <location>
        <begin position="121"/>
        <end position="145"/>
    </location>
</feature>
<dbReference type="InterPro" id="IPR000276">
    <property type="entry name" value="GPCR_Rhodpsn"/>
</dbReference>
<comment type="function">
    <text evidence="14">Receptor for activated thrombin or trypsin coupled to G proteins that stimulate phosphoinositide hydrolysis. May play a role in platelets activation.</text>
</comment>
<dbReference type="AlphaFoldDB" id="A0A1V4KQL3"/>
<comment type="subcellular location">
    <subcellularLocation>
        <location evidence="1">Cell membrane</location>
        <topology evidence="1">Multi-pass membrane protein</topology>
    </subcellularLocation>
</comment>
<feature type="transmembrane region" description="Helical" evidence="21">
    <location>
        <begin position="198"/>
        <end position="220"/>
    </location>
</feature>
<dbReference type="PANTHER" id="PTHR24232:SF22">
    <property type="entry name" value="PROTEINASE-ACTIVATED RECEPTOR 4"/>
    <property type="match status" value="1"/>
</dbReference>
<keyword evidence="10 18" id="KW-1015">Disulfide bond</keyword>
<dbReference type="SUPFAM" id="SSF81321">
    <property type="entry name" value="Family A G protein-coupled receptor-like"/>
    <property type="match status" value="1"/>
</dbReference>
<feature type="transmembrane region" description="Helical" evidence="21">
    <location>
        <begin position="291"/>
        <end position="314"/>
    </location>
</feature>
<dbReference type="GO" id="GO:0007200">
    <property type="term" value="P:phospholipase C-activating G protein-coupled receptor signaling pathway"/>
    <property type="evidence" value="ECO:0007669"/>
    <property type="project" value="TreeGrafter"/>
</dbReference>
<evidence type="ECO:0000256" key="4">
    <source>
        <dbReference type="ARBA" id="ARBA00022696"/>
    </source>
</evidence>
<evidence type="ECO:0000256" key="12">
    <source>
        <dbReference type="ARBA" id="ARBA00023180"/>
    </source>
</evidence>
<evidence type="ECO:0000256" key="16">
    <source>
        <dbReference type="ARBA" id="ARBA00080351"/>
    </source>
</evidence>
<keyword evidence="12" id="KW-0325">Glycoprotein</keyword>
<dbReference type="PROSITE" id="PS50262">
    <property type="entry name" value="G_PROTEIN_RECEP_F1_2"/>
    <property type="match status" value="1"/>
</dbReference>
<evidence type="ECO:0000256" key="9">
    <source>
        <dbReference type="ARBA" id="ARBA00023136"/>
    </source>
</evidence>
<evidence type="ECO:0000256" key="21">
    <source>
        <dbReference type="SAM" id="Phobius"/>
    </source>
</evidence>
<evidence type="ECO:0000256" key="18">
    <source>
        <dbReference type="PIRSR" id="PIRSR603912-52"/>
    </source>
</evidence>
<evidence type="ECO:0000256" key="13">
    <source>
        <dbReference type="ARBA" id="ARBA00023224"/>
    </source>
</evidence>
<evidence type="ECO:0000256" key="5">
    <source>
        <dbReference type="ARBA" id="ARBA00022729"/>
    </source>
</evidence>
<feature type="domain" description="G-protein coupled receptors family 1 profile" evidence="23">
    <location>
        <begin position="101"/>
        <end position="347"/>
    </location>
</feature>
<comment type="similarity">
    <text evidence="19">Belongs to the G-protein coupled receptor 1 family.</text>
</comment>
<feature type="signal peptide" evidence="22">
    <location>
        <begin position="1"/>
        <end position="27"/>
    </location>
</feature>
<dbReference type="STRING" id="372326.A0A1V4KQL3"/>
<evidence type="ECO:0000256" key="2">
    <source>
        <dbReference type="ARBA" id="ARBA00022475"/>
    </source>
</evidence>
<evidence type="ECO:0000313" key="24">
    <source>
        <dbReference type="EMBL" id="OPJ86730.1"/>
    </source>
</evidence>
<keyword evidence="13 19" id="KW-0807">Transducer</keyword>
<dbReference type="FunFam" id="1.20.1070.10:FF:000230">
    <property type="entry name" value="F2R-like thrombin or trypsin receptor 3"/>
    <property type="match status" value="1"/>
</dbReference>
<evidence type="ECO:0000256" key="20">
    <source>
        <dbReference type="SAM" id="MobiDB-lite"/>
    </source>
</evidence>
<feature type="chain" id="PRO_5012595765" description="Proteinase-activated receptor 4" evidence="22">
    <location>
        <begin position="28"/>
        <end position="390"/>
    </location>
</feature>